<feature type="domain" description="Myb/SANT-like DNA-binding" evidence="2">
    <location>
        <begin position="76"/>
        <end position="151"/>
    </location>
</feature>
<dbReference type="InterPro" id="IPR044822">
    <property type="entry name" value="Myb_DNA-bind_4"/>
</dbReference>
<dbReference type="Gene3D" id="1.10.10.60">
    <property type="entry name" value="Homeodomain-like"/>
    <property type="match status" value="1"/>
</dbReference>
<evidence type="ECO:0000256" key="1">
    <source>
        <dbReference type="SAM" id="MobiDB-lite"/>
    </source>
</evidence>
<gene>
    <name evidence="4" type="primary">LOC105431888</name>
</gene>
<evidence type="ECO:0000313" key="4">
    <source>
        <dbReference type="RefSeq" id="XP_011644676.1"/>
    </source>
</evidence>
<dbReference type="AlphaFoldDB" id="A0A6I9WXD3"/>
<feature type="compositionally biased region" description="Polar residues" evidence="1">
    <location>
        <begin position="185"/>
        <end position="203"/>
    </location>
</feature>
<protein>
    <submittedName>
        <fullName evidence="4">Uncharacterized protein LOC105431888</fullName>
    </submittedName>
</protein>
<feature type="region of interest" description="Disordered" evidence="1">
    <location>
        <begin position="180"/>
        <end position="203"/>
    </location>
</feature>
<keyword evidence="3" id="KW-1185">Reference proteome</keyword>
<dbReference type="OrthoDB" id="6760380at2759"/>
<sequence>MEETLLEFPVFIEETQSVITLFLTQEIINKVQTEISKQNNSTDFSSSLEISQPSSALSENVDSEENDCSTNTKGFVWPDTAVYLLLELYGEKESDFNSGFKRNATSWAELAEKMRENSNGKYAVIGLQSSVKMSGLKRTFKNISDQNKKSGNCQNTLLFGDSIFGKKAFVMPPVIASSEGPVKPTNVTESTVAESPSLPSNPSRELKLSWRISLMI</sequence>
<dbReference type="Proteomes" id="UP000504615">
    <property type="component" value="Unplaced"/>
</dbReference>
<proteinExistence type="predicted"/>
<evidence type="ECO:0000313" key="3">
    <source>
        <dbReference type="Proteomes" id="UP000504615"/>
    </source>
</evidence>
<name>A0A6I9WXD3_9HYME</name>
<dbReference type="RefSeq" id="XP_011644676.1">
    <property type="nucleotide sequence ID" value="XM_011646374.1"/>
</dbReference>
<dbReference type="Pfam" id="PF13837">
    <property type="entry name" value="Myb_DNA-bind_4"/>
    <property type="match status" value="1"/>
</dbReference>
<accession>A0A6I9WXD3</accession>
<organism evidence="3 4">
    <name type="scientific">Pogonomyrmex barbatus</name>
    <name type="common">red harvester ant</name>
    <dbReference type="NCBI Taxonomy" id="144034"/>
    <lineage>
        <taxon>Eukaryota</taxon>
        <taxon>Metazoa</taxon>
        <taxon>Ecdysozoa</taxon>
        <taxon>Arthropoda</taxon>
        <taxon>Hexapoda</taxon>
        <taxon>Insecta</taxon>
        <taxon>Pterygota</taxon>
        <taxon>Neoptera</taxon>
        <taxon>Endopterygota</taxon>
        <taxon>Hymenoptera</taxon>
        <taxon>Apocrita</taxon>
        <taxon>Aculeata</taxon>
        <taxon>Formicoidea</taxon>
        <taxon>Formicidae</taxon>
        <taxon>Myrmicinae</taxon>
        <taxon>Pogonomyrmex</taxon>
    </lineage>
</organism>
<evidence type="ECO:0000259" key="2">
    <source>
        <dbReference type="Pfam" id="PF13837"/>
    </source>
</evidence>
<dbReference type="GeneID" id="105431888"/>
<reference evidence="4" key="1">
    <citation type="submission" date="2025-08" db="UniProtKB">
        <authorList>
            <consortium name="RefSeq"/>
        </authorList>
    </citation>
    <scope>IDENTIFICATION</scope>
</reference>
<dbReference type="KEGG" id="pbar:105431888"/>